<dbReference type="InterPro" id="IPR011006">
    <property type="entry name" value="CheY-like_superfamily"/>
</dbReference>
<dbReference type="PANTHER" id="PTHR48111">
    <property type="entry name" value="REGULATOR OF RPOS"/>
    <property type="match status" value="1"/>
</dbReference>
<keyword evidence="4 7" id="KW-0238">DNA-binding</keyword>
<evidence type="ECO:0000256" key="2">
    <source>
        <dbReference type="ARBA" id="ARBA00023012"/>
    </source>
</evidence>
<evidence type="ECO:0000259" key="9">
    <source>
        <dbReference type="PROSITE" id="PS51755"/>
    </source>
</evidence>
<comment type="caution">
    <text evidence="10">The sequence shown here is derived from an EMBL/GenBank/DDBJ whole genome shotgun (WGS) entry which is preliminary data.</text>
</comment>
<dbReference type="InterPro" id="IPR001789">
    <property type="entry name" value="Sig_transdc_resp-reg_receiver"/>
</dbReference>
<sequence length="223" mass="24336">MVSSESGLKNPLSYLASVVLKHDFEAVEDGAAAEEILSKNVDIDAVIVHLPGMEDDALELIRLARGAASSPVIIVLGSDRDEFCVQAFFAGANDVVAWPCSLRELAVRLFVRLDFPLNTELLQADDGSWDAQAYIADRAGLTISEAQVMHVLYAHDGETVSRDALSLAVDARPWRYGDRKFDVHVAKLRKKLSDSFGDKVSVSTIRSLGYRLVTNSANIFDPA</sequence>
<reference evidence="10" key="2">
    <citation type="submission" date="2023-01" db="EMBL/GenBank/DDBJ databases">
        <title>Draft genome sequence of Sulfitobacter pacificus strain NBRC 109915.</title>
        <authorList>
            <person name="Sun Q."/>
            <person name="Mori K."/>
        </authorList>
    </citation>
    <scope>NUCLEOTIDE SEQUENCE</scope>
    <source>
        <strain evidence="10">NBRC 109915</strain>
    </source>
</reference>
<keyword evidence="5" id="KW-0804">Transcription</keyword>
<dbReference type="PANTHER" id="PTHR48111:SF1">
    <property type="entry name" value="TWO-COMPONENT RESPONSE REGULATOR ORR33"/>
    <property type="match status" value="1"/>
</dbReference>
<evidence type="ECO:0000256" key="4">
    <source>
        <dbReference type="ARBA" id="ARBA00023125"/>
    </source>
</evidence>
<evidence type="ECO:0000313" key="11">
    <source>
        <dbReference type="Proteomes" id="UP001161388"/>
    </source>
</evidence>
<dbReference type="InterPro" id="IPR016032">
    <property type="entry name" value="Sig_transdc_resp-reg_C-effctor"/>
</dbReference>
<evidence type="ECO:0000256" key="3">
    <source>
        <dbReference type="ARBA" id="ARBA00023015"/>
    </source>
</evidence>
<evidence type="ECO:0000256" key="1">
    <source>
        <dbReference type="ARBA" id="ARBA00022553"/>
    </source>
</evidence>
<dbReference type="InterPro" id="IPR036388">
    <property type="entry name" value="WH-like_DNA-bd_sf"/>
</dbReference>
<evidence type="ECO:0000256" key="6">
    <source>
        <dbReference type="PROSITE-ProRule" id="PRU00169"/>
    </source>
</evidence>
<comment type="caution">
    <text evidence="6">Lacks conserved residue(s) required for the propagation of feature annotation.</text>
</comment>
<keyword evidence="2" id="KW-0902">Two-component regulatory system</keyword>
<dbReference type="SMART" id="SM00862">
    <property type="entry name" value="Trans_reg_C"/>
    <property type="match status" value="1"/>
</dbReference>
<dbReference type="EMBL" id="BSNL01000001">
    <property type="protein sequence ID" value="GLQ28152.1"/>
    <property type="molecule type" value="Genomic_DNA"/>
</dbReference>
<keyword evidence="1" id="KW-0597">Phosphoprotein</keyword>
<dbReference type="CDD" id="cd00383">
    <property type="entry name" value="trans_reg_C"/>
    <property type="match status" value="1"/>
</dbReference>
<keyword evidence="3" id="KW-0805">Transcription regulation</keyword>
<dbReference type="Proteomes" id="UP001161388">
    <property type="component" value="Unassembled WGS sequence"/>
</dbReference>
<dbReference type="PROSITE" id="PS51755">
    <property type="entry name" value="OMPR_PHOB"/>
    <property type="match status" value="1"/>
</dbReference>
<dbReference type="Pfam" id="PF00486">
    <property type="entry name" value="Trans_reg_C"/>
    <property type="match status" value="1"/>
</dbReference>
<keyword evidence="11" id="KW-1185">Reference proteome</keyword>
<dbReference type="SUPFAM" id="SSF46894">
    <property type="entry name" value="C-terminal effector domain of the bipartite response regulators"/>
    <property type="match status" value="1"/>
</dbReference>
<organism evidence="10 11">
    <name type="scientific">Sulfitobacter pacificus</name>
    <dbReference type="NCBI Taxonomy" id="1499314"/>
    <lineage>
        <taxon>Bacteria</taxon>
        <taxon>Pseudomonadati</taxon>
        <taxon>Pseudomonadota</taxon>
        <taxon>Alphaproteobacteria</taxon>
        <taxon>Rhodobacterales</taxon>
        <taxon>Roseobacteraceae</taxon>
        <taxon>Sulfitobacter</taxon>
    </lineage>
</organism>
<reference evidence="10" key="1">
    <citation type="journal article" date="2014" name="Int. J. Syst. Evol. Microbiol.">
        <title>Complete genome of a new Firmicutes species belonging to the dominant human colonic microbiota ('Ruminococcus bicirculans') reveals two chromosomes and a selective capacity to utilize plant glucans.</title>
        <authorList>
            <consortium name="NISC Comparative Sequencing Program"/>
            <person name="Wegmann U."/>
            <person name="Louis P."/>
            <person name="Goesmann A."/>
            <person name="Henrissat B."/>
            <person name="Duncan S.H."/>
            <person name="Flint H.J."/>
        </authorList>
    </citation>
    <scope>NUCLEOTIDE SEQUENCE</scope>
    <source>
        <strain evidence="10">NBRC 109915</strain>
    </source>
</reference>
<dbReference type="GO" id="GO:0003677">
    <property type="term" value="F:DNA binding"/>
    <property type="evidence" value="ECO:0007669"/>
    <property type="project" value="UniProtKB-KW"/>
</dbReference>
<dbReference type="Gene3D" id="1.10.10.10">
    <property type="entry name" value="Winged helix-like DNA-binding domain superfamily/Winged helix DNA-binding domain"/>
    <property type="match status" value="1"/>
</dbReference>
<evidence type="ECO:0000313" key="10">
    <source>
        <dbReference type="EMBL" id="GLQ28152.1"/>
    </source>
</evidence>
<dbReference type="SUPFAM" id="SSF52172">
    <property type="entry name" value="CheY-like"/>
    <property type="match status" value="1"/>
</dbReference>
<evidence type="ECO:0000256" key="7">
    <source>
        <dbReference type="PROSITE-ProRule" id="PRU01091"/>
    </source>
</evidence>
<feature type="domain" description="Response regulatory" evidence="8">
    <location>
        <begin position="1"/>
        <end position="113"/>
    </location>
</feature>
<dbReference type="InterPro" id="IPR001867">
    <property type="entry name" value="OmpR/PhoB-type_DNA-bd"/>
</dbReference>
<protein>
    <submittedName>
        <fullName evidence="10">DNA-binding response regulator</fullName>
    </submittedName>
</protein>
<dbReference type="Gene3D" id="3.40.50.2300">
    <property type="match status" value="1"/>
</dbReference>
<evidence type="ECO:0000256" key="5">
    <source>
        <dbReference type="ARBA" id="ARBA00023163"/>
    </source>
</evidence>
<feature type="DNA-binding region" description="OmpR/PhoB-type" evidence="7">
    <location>
        <begin position="105"/>
        <end position="214"/>
    </location>
</feature>
<dbReference type="InterPro" id="IPR039420">
    <property type="entry name" value="WalR-like"/>
</dbReference>
<gene>
    <name evidence="10" type="ORF">GCM10007927_29550</name>
</gene>
<evidence type="ECO:0000259" key="8">
    <source>
        <dbReference type="PROSITE" id="PS50110"/>
    </source>
</evidence>
<dbReference type="PROSITE" id="PS50110">
    <property type="entry name" value="RESPONSE_REGULATORY"/>
    <property type="match status" value="1"/>
</dbReference>
<dbReference type="CDD" id="cd00156">
    <property type="entry name" value="REC"/>
    <property type="match status" value="1"/>
</dbReference>
<accession>A0ABQ5VM74</accession>
<name>A0ABQ5VM74_9RHOB</name>
<feature type="domain" description="OmpR/PhoB-type" evidence="9">
    <location>
        <begin position="105"/>
        <end position="214"/>
    </location>
</feature>
<proteinExistence type="predicted"/>